<dbReference type="FunFam" id="1.20.1270.60:FF:000009">
    <property type="entry name" value="Protein kinase C and casein kinase substrate in neurons 2"/>
    <property type="match status" value="1"/>
</dbReference>
<keyword evidence="10" id="KW-1185">Reference proteome</keyword>
<dbReference type="InterPro" id="IPR031160">
    <property type="entry name" value="F_BAR_dom"/>
</dbReference>
<dbReference type="SUPFAM" id="SSF103657">
    <property type="entry name" value="BAR/IMD domain-like"/>
    <property type="match status" value="1"/>
</dbReference>
<feature type="coiled-coil region" evidence="5">
    <location>
        <begin position="183"/>
        <end position="210"/>
    </location>
</feature>
<dbReference type="Pfam" id="PF00611">
    <property type="entry name" value="FCH"/>
    <property type="match status" value="1"/>
</dbReference>
<dbReference type="GO" id="GO:0005768">
    <property type="term" value="C:endosome"/>
    <property type="evidence" value="ECO:0007669"/>
    <property type="project" value="TreeGrafter"/>
</dbReference>
<dbReference type="PANTHER" id="PTHR23065:SF11">
    <property type="entry name" value="SYNDAPIN, ISOFORM C"/>
    <property type="match status" value="1"/>
</dbReference>
<evidence type="ECO:0008006" key="11">
    <source>
        <dbReference type="Google" id="ProtNLM"/>
    </source>
</evidence>
<dbReference type="Gene3D" id="2.30.30.40">
    <property type="entry name" value="SH3 Domains"/>
    <property type="match status" value="1"/>
</dbReference>
<dbReference type="CDD" id="cd07655">
    <property type="entry name" value="F-BAR_PACSIN"/>
    <property type="match status" value="1"/>
</dbReference>
<evidence type="ECO:0000256" key="4">
    <source>
        <dbReference type="PROSITE-ProRule" id="PRU01077"/>
    </source>
</evidence>
<dbReference type="InterPro" id="IPR001060">
    <property type="entry name" value="FCH_dom"/>
</dbReference>
<dbReference type="OrthoDB" id="10255128at2759"/>
<reference evidence="9" key="1">
    <citation type="submission" date="2021-04" db="EMBL/GenBank/DDBJ databases">
        <authorList>
            <consortium name="Molecular Ecology Group"/>
        </authorList>
    </citation>
    <scope>NUCLEOTIDE SEQUENCE</scope>
</reference>
<dbReference type="SMART" id="SM00055">
    <property type="entry name" value="FCH"/>
    <property type="match status" value="1"/>
</dbReference>
<dbReference type="PRINTS" id="PR00452">
    <property type="entry name" value="SH3DOMAIN"/>
</dbReference>
<comment type="subcellular location">
    <subcellularLocation>
        <location evidence="1">Endomembrane system</location>
        <topology evidence="1">Peripheral membrane protein</topology>
    </subcellularLocation>
</comment>
<feature type="compositionally biased region" description="Acidic residues" evidence="6">
    <location>
        <begin position="388"/>
        <end position="402"/>
    </location>
</feature>
<dbReference type="SUPFAM" id="SSF50044">
    <property type="entry name" value="SH3-domain"/>
    <property type="match status" value="1"/>
</dbReference>
<dbReference type="GO" id="GO:0097320">
    <property type="term" value="P:plasma membrane tubulation"/>
    <property type="evidence" value="ECO:0007669"/>
    <property type="project" value="TreeGrafter"/>
</dbReference>
<dbReference type="Proteomes" id="UP000678393">
    <property type="component" value="Unassembled WGS sequence"/>
</dbReference>
<keyword evidence="4 5" id="KW-0175">Coiled coil</keyword>
<evidence type="ECO:0000313" key="10">
    <source>
        <dbReference type="Proteomes" id="UP000678393"/>
    </source>
</evidence>
<evidence type="ECO:0000256" key="5">
    <source>
        <dbReference type="SAM" id="Coils"/>
    </source>
</evidence>
<dbReference type="Gene3D" id="1.20.1270.60">
    <property type="entry name" value="Arfaptin homology (AH) domain/BAR domain"/>
    <property type="match status" value="1"/>
</dbReference>
<evidence type="ECO:0000259" key="8">
    <source>
        <dbReference type="PROSITE" id="PS51741"/>
    </source>
</evidence>
<proteinExistence type="predicted"/>
<dbReference type="InterPro" id="IPR027267">
    <property type="entry name" value="AH/BAR_dom_sf"/>
</dbReference>
<dbReference type="GO" id="GO:0007010">
    <property type="term" value="P:cytoskeleton organization"/>
    <property type="evidence" value="ECO:0007669"/>
    <property type="project" value="TreeGrafter"/>
</dbReference>
<evidence type="ECO:0000313" key="9">
    <source>
        <dbReference type="EMBL" id="CAG5131418.1"/>
    </source>
</evidence>
<keyword evidence="2 3" id="KW-0728">SH3 domain</keyword>
<evidence type="ECO:0000256" key="6">
    <source>
        <dbReference type="SAM" id="MobiDB-lite"/>
    </source>
</evidence>
<feature type="domain" description="SH3" evidence="7">
    <location>
        <begin position="404"/>
        <end position="462"/>
    </location>
</feature>
<evidence type="ECO:0000256" key="2">
    <source>
        <dbReference type="ARBA" id="ARBA00022443"/>
    </source>
</evidence>
<dbReference type="PANTHER" id="PTHR23065">
    <property type="entry name" value="PROLINE-SERINE-THREONINE PHOSPHATASE INTERACTING PROTEIN 1"/>
    <property type="match status" value="1"/>
</dbReference>
<protein>
    <recommendedName>
        <fullName evidence="11">Protein kinase C and casein kinase substrate in neurons protein 1</fullName>
    </recommendedName>
</protein>
<dbReference type="GO" id="GO:0005543">
    <property type="term" value="F:phospholipid binding"/>
    <property type="evidence" value="ECO:0007669"/>
    <property type="project" value="TreeGrafter"/>
</dbReference>
<evidence type="ECO:0000259" key="7">
    <source>
        <dbReference type="PROSITE" id="PS50002"/>
    </source>
</evidence>
<dbReference type="GO" id="GO:0030100">
    <property type="term" value="P:regulation of endocytosis"/>
    <property type="evidence" value="ECO:0007669"/>
    <property type="project" value="TreeGrafter"/>
</dbReference>
<dbReference type="GO" id="GO:0005886">
    <property type="term" value="C:plasma membrane"/>
    <property type="evidence" value="ECO:0007669"/>
    <property type="project" value="TreeGrafter"/>
</dbReference>
<organism evidence="9 10">
    <name type="scientific">Candidula unifasciata</name>
    <dbReference type="NCBI Taxonomy" id="100452"/>
    <lineage>
        <taxon>Eukaryota</taxon>
        <taxon>Metazoa</taxon>
        <taxon>Spiralia</taxon>
        <taxon>Lophotrochozoa</taxon>
        <taxon>Mollusca</taxon>
        <taxon>Gastropoda</taxon>
        <taxon>Heterobranchia</taxon>
        <taxon>Euthyneura</taxon>
        <taxon>Panpulmonata</taxon>
        <taxon>Eupulmonata</taxon>
        <taxon>Stylommatophora</taxon>
        <taxon>Helicina</taxon>
        <taxon>Helicoidea</taxon>
        <taxon>Geomitridae</taxon>
        <taxon>Candidula</taxon>
    </lineage>
</organism>
<dbReference type="AlphaFoldDB" id="A0A8S3ZTS0"/>
<dbReference type="InterPro" id="IPR001452">
    <property type="entry name" value="SH3_domain"/>
</dbReference>
<sequence>MSVNDDNVPAGSDSFWEIGKYMRTVKRCDNGYQLCSHLKKLLEERSEIEKKYAATLQEWSKKWNAFLDKDIEYGTTKAAWRGVLTEAEEVANLHIRIAEKLMSEVYASIKVWQKDNYHKSMMHFKETKEFEENFRKAQKPWAKRLTKLLAAKKDYHAACRAEKSTTIQENNARGDTTVSPDQLKKLQEKLRKCQQEVESTKEKYTAALNDINSYNSKYIEDMTEVYKKCQEFEQKRIEFFKKTFFQIHQCLDLSVDAKFNQIYASLNNTIANVDYNKDLKWWSTIHGVDMAMGWPEFEEYSPELQAISKRSKSNLNAADGGVVITGIKHSRDDSFSSGTNEPSTALNRQSQASNMQTSTISYGAASTGGPDRNRSESPVNTGENPFGEADEDEHDEDAEEDAPSQGWSVRALYDYVKAEDDELEFKAGDIFIQIAEEDEMGWCKGRKEGRIGFYPKNYVERI</sequence>
<feature type="compositionally biased region" description="Polar residues" evidence="6">
    <location>
        <begin position="335"/>
        <end position="361"/>
    </location>
</feature>
<gene>
    <name evidence="9" type="ORF">CUNI_LOCUS16976</name>
</gene>
<dbReference type="PROSITE" id="PS50002">
    <property type="entry name" value="SH3"/>
    <property type="match status" value="1"/>
</dbReference>
<dbReference type="SMART" id="SM00326">
    <property type="entry name" value="SH3"/>
    <property type="match status" value="1"/>
</dbReference>
<dbReference type="Pfam" id="PF00018">
    <property type="entry name" value="SH3_1"/>
    <property type="match status" value="1"/>
</dbReference>
<dbReference type="InterPro" id="IPR036028">
    <property type="entry name" value="SH3-like_dom_sf"/>
</dbReference>
<feature type="domain" description="F-BAR" evidence="8">
    <location>
        <begin position="9"/>
        <end position="278"/>
    </location>
</feature>
<dbReference type="PROSITE" id="PS51741">
    <property type="entry name" value="F_BAR"/>
    <property type="match status" value="1"/>
</dbReference>
<evidence type="ECO:0000256" key="1">
    <source>
        <dbReference type="ARBA" id="ARBA00004184"/>
    </source>
</evidence>
<comment type="caution">
    <text evidence="9">The sequence shown here is derived from an EMBL/GenBank/DDBJ whole genome shotgun (WGS) entry which is preliminary data.</text>
</comment>
<name>A0A8S3ZTS0_9EUPU</name>
<feature type="region of interest" description="Disordered" evidence="6">
    <location>
        <begin position="329"/>
        <end position="406"/>
    </location>
</feature>
<evidence type="ECO:0000256" key="3">
    <source>
        <dbReference type="PROSITE-ProRule" id="PRU00192"/>
    </source>
</evidence>
<dbReference type="EMBL" id="CAJHNH020004635">
    <property type="protein sequence ID" value="CAG5131418.1"/>
    <property type="molecule type" value="Genomic_DNA"/>
</dbReference>
<accession>A0A8S3ZTS0</accession>